<gene>
    <name evidence="2" type="ORF">SSEG_07947</name>
</gene>
<feature type="region of interest" description="Disordered" evidence="1">
    <location>
        <begin position="81"/>
        <end position="102"/>
    </location>
</feature>
<dbReference type="HOGENOM" id="CLU_074822_0_0_11"/>
<dbReference type="Proteomes" id="UP000002785">
    <property type="component" value="Chromosome"/>
</dbReference>
<name>B5I8G2_STRX2</name>
<accession>B5I8G2</accession>
<evidence type="ECO:0000256" key="1">
    <source>
        <dbReference type="SAM" id="MobiDB-lite"/>
    </source>
</evidence>
<dbReference type="Pfam" id="PF19721">
    <property type="entry name" value="DUF6215"/>
    <property type="match status" value="1"/>
</dbReference>
<dbReference type="AlphaFoldDB" id="B5I8G2"/>
<proteinExistence type="predicted"/>
<sequence>MHRLRLFRFSTERSHVRLPQRTTGANGRVGDTGNMAEQQIADAAVGAGEPEKGPNEWGQVLAALVVVGGLAALLLSGTFQQKSSDPQPADCHTSDDARPSKPVSGVQLCTALNRADLPTLLGTPTEYAMNASGNESVGNWADGTKTVTPEAEVQLDTYTVNLSTSDDDIPVAEMAGFLGRSAENRTIGGHPAVLYSDRTIALKFNLGGGKVDTGPGGIARSLLVAKDTKDGGGFYEVSIWRQDDVPPDDLALFRVAETVLPTVPGWTVG</sequence>
<organism evidence="2 3">
    <name type="scientific">Streptomyces sviceus (strain ATCC 29083 / DSM 924 / JCM 4929 / NBRC 13980 / NCIMB 11184 / NRRL 5439 / UC 5370)</name>
    <dbReference type="NCBI Taxonomy" id="463191"/>
    <lineage>
        <taxon>Bacteria</taxon>
        <taxon>Bacillati</taxon>
        <taxon>Actinomycetota</taxon>
        <taxon>Actinomycetes</taxon>
        <taxon>Kitasatosporales</taxon>
        <taxon>Streptomycetaceae</taxon>
        <taxon>Streptomyces</taxon>
    </lineage>
</organism>
<protein>
    <submittedName>
        <fullName evidence="2">Uncharacterized protein</fullName>
    </submittedName>
</protein>
<keyword evidence="3" id="KW-1185">Reference proteome</keyword>
<dbReference type="EMBL" id="CM000951">
    <property type="protein sequence ID" value="EDY61366.1"/>
    <property type="molecule type" value="Genomic_DNA"/>
</dbReference>
<dbReference type="InterPro" id="IPR046187">
    <property type="entry name" value="DUF6215"/>
</dbReference>
<evidence type="ECO:0000313" key="3">
    <source>
        <dbReference type="Proteomes" id="UP000002785"/>
    </source>
</evidence>
<reference evidence="2" key="1">
    <citation type="submission" date="2009-10" db="EMBL/GenBank/DDBJ databases">
        <title>The genome sequence of Streptomyces sviceus strain ATCC 29083.</title>
        <authorList>
            <consortium name="The Broad Institute Genome Sequencing Platform"/>
            <consortium name="Broad Institute Microbial Sequencing Center"/>
            <person name="Fischbach M."/>
            <person name="Godfrey P."/>
            <person name="Ward D."/>
            <person name="Young S."/>
            <person name="Zeng Q."/>
            <person name="Koehrsen M."/>
            <person name="Alvarado L."/>
            <person name="Berlin A.M."/>
            <person name="Bochicchio J."/>
            <person name="Borenstein D."/>
            <person name="Chapman S.B."/>
            <person name="Chen Z."/>
            <person name="Engels R."/>
            <person name="Freedman E."/>
            <person name="Gellesch M."/>
            <person name="Goldberg J."/>
            <person name="Griggs A."/>
            <person name="Gujja S."/>
            <person name="Heilman E.R."/>
            <person name="Heiman D.I."/>
            <person name="Hepburn T.A."/>
            <person name="Howarth C."/>
            <person name="Jen D."/>
            <person name="Larson L."/>
            <person name="Lewis B."/>
            <person name="Mehta T."/>
            <person name="Park D."/>
            <person name="Pearson M."/>
            <person name="Richards J."/>
            <person name="Roberts A."/>
            <person name="Saif S."/>
            <person name="Shea T.D."/>
            <person name="Shenoy N."/>
            <person name="Sisk P."/>
            <person name="Stolte C."/>
            <person name="Sykes S.N."/>
            <person name="Thomson T."/>
            <person name="Walk T."/>
            <person name="White J."/>
            <person name="Yandava C."/>
            <person name="Straight P."/>
            <person name="Clardy J."/>
            <person name="Hung D."/>
            <person name="Kolter R."/>
            <person name="Mekalanos J."/>
            <person name="Walker S."/>
            <person name="Walsh C.T."/>
            <person name="Wieland-Brown L.C."/>
            <person name="Haas B."/>
            <person name="Nusbaum C."/>
            <person name="Birren B."/>
        </authorList>
    </citation>
    <scope>NUCLEOTIDE SEQUENCE [LARGE SCALE GENOMIC DNA]</scope>
    <source>
        <strain evidence="2">ATCC 29083</strain>
    </source>
</reference>
<dbReference type="eggNOG" id="ENOG502ZD2U">
    <property type="taxonomic scope" value="Bacteria"/>
</dbReference>
<evidence type="ECO:0000313" key="2">
    <source>
        <dbReference type="EMBL" id="EDY61366.1"/>
    </source>
</evidence>